<comment type="caution">
    <text evidence="3">The sequence shown here is derived from an EMBL/GenBank/DDBJ whole genome shotgun (WGS) entry which is preliminary data.</text>
</comment>
<dbReference type="Proteomes" id="UP000193587">
    <property type="component" value="Unassembled WGS sequence"/>
</dbReference>
<accession>A0A1X4HB26</accession>
<organism evidence="3 4">
    <name type="scientific">Halorubrum ezzemoulense DSM 17463</name>
    <dbReference type="NCBI Taxonomy" id="1121945"/>
    <lineage>
        <taxon>Archaea</taxon>
        <taxon>Methanobacteriati</taxon>
        <taxon>Methanobacteriota</taxon>
        <taxon>Stenosarchaea group</taxon>
        <taxon>Halobacteria</taxon>
        <taxon>Halobacteriales</taxon>
        <taxon>Haloferacaceae</taxon>
        <taxon>Halorubrum</taxon>
    </lineage>
</organism>
<keyword evidence="2" id="KW-1133">Transmembrane helix</keyword>
<proteinExistence type="predicted"/>
<dbReference type="AlphaFoldDB" id="A0A1X4HB26"/>
<protein>
    <submittedName>
        <fullName evidence="3">Uncharacterized protein</fullName>
    </submittedName>
</protein>
<evidence type="ECO:0000313" key="4">
    <source>
        <dbReference type="Proteomes" id="UP000193587"/>
    </source>
</evidence>
<feature type="transmembrane region" description="Helical" evidence="2">
    <location>
        <begin position="221"/>
        <end position="243"/>
    </location>
</feature>
<feature type="region of interest" description="Disordered" evidence="1">
    <location>
        <begin position="139"/>
        <end position="161"/>
    </location>
</feature>
<dbReference type="EMBL" id="NEDJ01000004">
    <property type="protein sequence ID" value="OSP10577.1"/>
    <property type="molecule type" value="Genomic_DNA"/>
</dbReference>
<name>A0A1X4HB26_HALEZ</name>
<evidence type="ECO:0000256" key="2">
    <source>
        <dbReference type="SAM" id="Phobius"/>
    </source>
</evidence>
<keyword evidence="2" id="KW-0472">Membrane</keyword>
<dbReference type="RefSeq" id="WP_049929714.1">
    <property type="nucleotide sequence ID" value="NZ_ATXS01000001.1"/>
</dbReference>
<keyword evidence="2" id="KW-0812">Transmembrane</keyword>
<reference evidence="3 4" key="1">
    <citation type="submission" date="2017-04" db="EMBL/GenBank/DDBJ databases">
        <title>MLSA of the genus Halorubrum.</title>
        <authorList>
            <person name="De La Haba R."/>
            <person name="Sanchez-Porro C."/>
            <person name="Infante-Dominguez C."/>
            <person name="Ventosa A."/>
        </authorList>
    </citation>
    <scope>NUCLEOTIDE SEQUENCE [LARGE SCALE GENOMIC DNA]</scope>
    <source>
        <strain evidence="3 4">DSM 17463</strain>
    </source>
</reference>
<evidence type="ECO:0000313" key="3">
    <source>
        <dbReference type="EMBL" id="OSP10577.1"/>
    </source>
</evidence>
<feature type="transmembrane region" description="Helical" evidence="2">
    <location>
        <begin position="191"/>
        <end position="215"/>
    </location>
</feature>
<sequence length="256" mass="28231">MTTDTINIDRALDQDLGDHLPDWVFDEIDQSETHALKDIFPSLAGIRTEGQRHHCFYPITAFHLVQLRTGATDQRWFRLQTLIDQHKKFQLNHTKKPGRDTNRTTFKNLVAVGILEQVEDGSDKKLGLPAERDVAPAFDRTHPDDIRDQITMDDPSPRDDVKTTVWPLPETADRPAVIPAQLAGGRLSNPWGAGMSFSTAGVALTALSVGLITIADGTVTLPVAGVLWAMFSIGIAAAFVEILDQLKAGYQYSESC</sequence>
<gene>
    <name evidence="3" type="ORF">B9H04_02275</name>
</gene>
<evidence type="ECO:0000256" key="1">
    <source>
        <dbReference type="SAM" id="MobiDB-lite"/>
    </source>
</evidence>